<dbReference type="InterPro" id="IPR029787">
    <property type="entry name" value="Nucleotide_cyclase"/>
</dbReference>
<evidence type="ECO:0000259" key="8">
    <source>
        <dbReference type="PROSITE" id="PS50125"/>
    </source>
</evidence>
<evidence type="ECO:0000256" key="4">
    <source>
        <dbReference type="ARBA" id="ARBA00022989"/>
    </source>
</evidence>
<dbReference type="OMA" id="WYENITE"/>
<dbReference type="GO" id="GO:0001653">
    <property type="term" value="F:peptide receptor activity"/>
    <property type="evidence" value="ECO:0007669"/>
    <property type="project" value="TreeGrafter"/>
</dbReference>
<dbReference type="InterPro" id="IPR013587">
    <property type="entry name" value="Nitrate/nitrite_sensing"/>
</dbReference>
<dbReference type="GO" id="GO:0007168">
    <property type="term" value="P:receptor guanylyl cyclase signaling pathway"/>
    <property type="evidence" value="ECO:0007669"/>
    <property type="project" value="TreeGrafter"/>
</dbReference>
<comment type="subcellular location">
    <subcellularLocation>
        <location evidence="1">Membrane</location>
    </subcellularLocation>
</comment>
<evidence type="ECO:0000256" key="5">
    <source>
        <dbReference type="ARBA" id="ARBA00023136"/>
    </source>
</evidence>
<dbReference type="Pfam" id="PF08376">
    <property type="entry name" value="NIT"/>
    <property type="match status" value="1"/>
</dbReference>
<dbReference type="GO" id="GO:0004016">
    <property type="term" value="F:adenylate cyclase activity"/>
    <property type="evidence" value="ECO:0007669"/>
    <property type="project" value="TreeGrafter"/>
</dbReference>
<dbReference type="PANTHER" id="PTHR11920:SF501">
    <property type="entry name" value="GUANYLATE CYCLASE 32E"/>
    <property type="match status" value="1"/>
</dbReference>
<dbReference type="EnsemblMetazoa" id="XM_038194835.1">
    <property type="protein sequence ID" value="XP_038050763.1"/>
    <property type="gene ID" value="LOC119723927"/>
</dbReference>
<dbReference type="SUPFAM" id="SSF55073">
    <property type="entry name" value="Nucleotide cyclase"/>
    <property type="match status" value="1"/>
</dbReference>
<dbReference type="GO" id="GO:0035556">
    <property type="term" value="P:intracellular signal transduction"/>
    <property type="evidence" value="ECO:0007669"/>
    <property type="project" value="InterPro"/>
</dbReference>
<organism evidence="9 10">
    <name type="scientific">Patiria miniata</name>
    <name type="common">Bat star</name>
    <name type="synonym">Asterina miniata</name>
    <dbReference type="NCBI Taxonomy" id="46514"/>
    <lineage>
        <taxon>Eukaryota</taxon>
        <taxon>Metazoa</taxon>
        <taxon>Echinodermata</taxon>
        <taxon>Eleutherozoa</taxon>
        <taxon>Asterozoa</taxon>
        <taxon>Asteroidea</taxon>
        <taxon>Valvatacea</taxon>
        <taxon>Valvatida</taxon>
        <taxon>Asterinidae</taxon>
        <taxon>Patiria</taxon>
    </lineage>
</organism>
<dbReference type="InterPro" id="IPR001054">
    <property type="entry name" value="A/G_cyclase"/>
</dbReference>
<dbReference type="SMART" id="SM00044">
    <property type="entry name" value="CYCc"/>
    <property type="match status" value="1"/>
</dbReference>
<dbReference type="RefSeq" id="XP_038050763.1">
    <property type="nucleotide sequence ID" value="XM_038194835.1"/>
</dbReference>
<dbReference type="Gene3D" id="3.30.70.1230">
    <property type="entry name" value="Nucleotide cyclase"/>
    <property type="match status" value="1"/>
</dbReference>
<dbReference type="AlphaFoldDB" id="A0A913ZG53"/>
<evidence type="ECO:0000256" key="1">
    <source>
        <dbReference type="ARBA" id="ARBA00004370"/>
    </source>
</evidence>
<keyword evidence="6" id="KW-0456">Lyase</keyword>
<dbReference type="PROSITE" id="PS50125">
    <property type="entry name" value="GUANYLATE_CYCLASE_2"/>
    <property type="match status" value="1"/>
</dbReference>
<dbReference type="GeneID" id="119723927"/>
<dbReference type="GO" id="GO:0005886">
    <property type="term" value="C:plasma membrane"/>
    <property type="evidence" value="ECO:0007669"/>
    <property type="project" value="TreeGrafter"/>
</dbReference>
<sequence>MDSAAENSNILLGKLVRDPPKVTGSFSSFGSLSMLDQSVRTLLLHSNDVSKCRENPLTLKGKRIQLAKILLLVLVPIISLAVLAVLDLQAIAQSNGVDIQIRNVIRFSRDIGVLLSRLQRERDMTALYVSVIGPQDIKFLTEIYPETDNAIDELQDWPVETSILRELPFFREKSDFKMHLVDHRRSVTRSDTAVYDEVNFYTDILQIFIDWLYESIGNSAGNEIWQVLVAYQLLIVSNVETGIERTLGSVFYTLGGFERHEDYVWYIEKYNLGIWNYEASKKYSPLITQFFDNHVVGMFDNFTATIVTMRKIILVNEAAEIEPNFMAATVWFDSMTVYIDILENVQKNMANEILLLLENDLEHDTEAIAVSILLVVIVIVMCPLTLRAIWSLTSDIQNYALTLAAQTKALNKEKKRSNWLLYSMLPPIVAEQLVLKMDVKAESYASASVLFSDIVGFNHLCAVSTPMQVVEMLNGLYLVFDSRIEQYKVYKVETVNETYMLASGLPSRMVGGKHVSELATVALDLAHQVSFLEVPHRENMKIKIRIGIHTGPVVAGVVGIKMPRYCLFGDTVNTASRMQTSGLPGRIHVTQETYLALQDIGGFTLCRRGDIEIKGKGIMTTYWLTGRENFEQIIQPITDQANIMNDDGLHEVRYAHMYEQTSTGRIQYRGKESL</sequence>
<protein>
    <recommendedName>
        <fullName evidence="8">Guanylate cyclase domain-containing protein</fullName>
    </recommendedName>
</protein>
<feature type="domain" description="Guanylate cyclase" evidence="8">
    <location>
        <begin position="448"/>
        <end position="579"/>
    </location>
</feature>
<dbReference type="Gene3D" id="6.10.250.780">
    <property type="match status" value="1"/>
</dbReference>
<feature type="transmembrane region" description="Helical" evidence="7">
    <location>
        <begin position="69"/>
        <end position="92"/>
    </location>
</feature>
<dbReference type="OrthoDB" id="1890790at2759"/>
<dbReference type="InterPro" id="IPR050401">
    <property type="entry name" value="Cyclic_nucleotide_synthase"/>
</dbReference>
<accession>A0A913ZG53</accession>
<evidence type="ECO:0000256" key="2">
    <source>
        <dbReference type="ARBA" id="ARBA00022692"/>
    </source>
</evidence>
<dbReference type="CDD" id="cd07302">
    <property type="entry name" value="CHD"/>
    <property type="match status" value="1"/>
</dbReference>
<evidence type="ECO:0000256" key="6">
    <source>
        <dbReference type="ARBA" id="ARBA00023239"/>
    </source>
</evidence>
<keyword evidence="10" id="KW-1185">Reference proteome</keyword>
<keyword evidence="3" id="KW-0547">Nucleotide-binding</keyword>
<evidence type="ECO:0000256" key="3">
    <source>
        <dbReference type="ARBA" id="ARBA00022741"/>
    </source>
</evidence>
<name>A0A913ZG53_PATMI</name>
<dbReference type="Proteomes" id="UP000887568">
    <property type="component" value="Unplaced"/>
</dbReference>
<evidence type="ECO:0000313" key="9">
    <source>
        <dbReference type="EnsemblMetazoa" id="XP_038050763.1"/>
    </source>
</evidence>
<keyword evidence="5 7" id="KW-0472">Membrane</keyword>
<evidence type="ECO:0000256" key="7">
    <source>
        <dbReference type="SAM" id="Phobius"/>
    </source>
</evidence>
<proteinExistence type="predicted"/>
<keyword evidence="4 7" id="KW-1133">Transmembrane helix</keyword>
<dbReference type="Pfam" id="PF00211">
    <property type="entry name" value="Guanylate_cyc"/>
    <property type="match status" value="1"/>
</dbReference>
<evidence type="ECO:0000313" key="10">
    <source>
        <dbReference type="Proteomes" id="UP000887568"/>
    </source>
</evidence>
<keyword evidence="2 7" id="KW-0812">Transmembrane</keyword>
<reference evidence="9" key="1">
    <citation type="submission" date="2022-11" db="UniProtKB">
        <authorList>
            <consortium name="EnsemblMetazoa"/>
        </authorList>
    </citation>
    <scope>IDENTIFICATION</scope>
</reference>
<dbReference type="GO" id="GO:0004383">
    <property type="term" value="F:guanylate cyclase activity"/>
    <property type="evidence" value="ECO:0007669"/>
    <property type="project" value="TreeGrafter"/>
</dbReference>
<dbReference type="GO" id="GO:0000166">
    <property type="term" value="F:nucleotide binding"/>
    <property type="evidence" value="ECO:0007669"/>
    <property type="project" value="UniProtKB-KW"/>
</dbReference>
<dbReference type="PANTHER" id="PTHR11920">
    <property type="entry name" value="GUANYLYL CYCLASE"/>
    <property type="match status" value="1"/>
</dbReference>
<dbReference type="FunFam" id="3.30.70.1230:FF:000028">
    <property type="entry name" value="Guanylate cyclase"/>
    <property type="match status" value="1"/>
</dbReference>